<accession>A0A017SXH0</accession>
<dbReference type="Gene3D" id="3.40.1580.10">
    <property type="entry name" value="SMI1/KNR4-like"/>
    <property type="match status" value="1"/>
</dbReference>
<sequence>MFGLLRAPATPAALEAYAHAVGRPLPEALLEAYRAHDGVTGEALTMFGANRAPRGVTWARFMTWLPAVEAPRQYRMMRDLGVGWDAGWLVLGEDGGGNVLIVDAGSAEVLAWDHETGEASHVAPDLRTWMAWLADDMEAGLVVTDEDEGEEALLLLDAPPKAPPPAPEVSAERTAQVLLDVLAERQFIAMEPEVDPAPLVKKLVKALSVRAEEQRREQVIALLESEDAVAEVFADDEELGVVIDEFG</sequence>
<dbReference type="AlphaFoldDB" id="A0A017SXH0"/>
<proteinExistence type="predicted"/>
<dbReference type="SMART" id="SM00860">
    <property type="entry name" value="SMI1_KNR4"/>
    <property type="match status" value="1"/>
</dbReference>
<evidence type="ECO:0000259" key="1">
    <source>
        <dbReference type="SMART" id="SM00860"/>
    </source>
</evidence>
<dbReference type="Proteomes" id="UP000019678">
    <property type="component" value="Unassembled WGS sequence"/>
</dbReference>
<evidence type="ECO:0000313" key="3">
    <source>
        <dbReference type="Proteomes" id="UP000019678"/>
    </source>
</evidence>
<dbReference type="STRING" id="1192034.CAP_7962"/>
<dbReference type="InterPro" id="IPR037883">
    <property type="entry name" value="Knr4/Smi1-like_sf"/>
</dbReference>
<gene>
    <name evidence="2" type="ORF">CAP_7962</name>
</gene>
<dbReference type="Pfam" id="PF09346">
    <property type="entry name" value="SMI1_KNR4"/>
    <property type="match status" value="1"/>
</dbReference>
<dbReference type="InterPro" id="IPR018958">
    <property type="entry name" value="Knr4/Smi1-like_dom"/>
</dbReference>
<organism evidence="2 3">
    <name type="scientific">Chondromyces apiculatus DSM 436</name>
    <dbReference type="NCBI Taxonomy" id="1192034"/>
    <lineage>
        <taxon>Bacteria</taxon>
        <taxon>Pseudomonadati</taxon>
        <taxon>Myxococcota</taxon>
        <taxon>Polyangia</taxon>
        <taxon>Polyangiales</taxon>
        <taxon>Polyangiaceae</taxon>
        <taxon>Chondromyces</taxon>
    </lineage>
</organism>
<protein>
    <recommendedName>
        <fullName evidence="1">Knr4/Smi1-like domain-containing protein</fullName>
    </recommendedName>
</protein>
<name>A0A017SXH0_9BACT</name>
<dbReference type="EMBL" id="ASRX01000075">
    <property type="protein sequence ID" value="EYF01643.1"/>
    <property type="molecule type" value="Genomic_DNA"/>
</dbReference>
<dbReference type="SUPFAM" id="SSF160631">
    <property type="entry name" value="SMI1/KNR4-like"/>
    <property type="match status" value="1"/>
</dbReference>
<keyword evidence="3" id="KW-1185">Reference proteome</keyword>
<evidence type="ECO:0000313" key="2">
    <source>
        <dbReference type="EMBL" id="EYF01643.1"/>
    </source>
</evidence>
<feature type="domain" description="Knr4/Smi1-like" evidence="1">
    <location>
        <begin position="8"/>
        <end position="135"/>
    </location>
</feature>
<comment type="caution">
    <text evidence="2">The sequence shown here is derived from an EMBL/GenBank/DDBJ whole genome shotgun (WGS) entry which is preliminary data.</text>
</comment>
<reference evidence="2 3" key="1">
    <citation type="submission" date="2013-05" db="EMBL/GenBank/DDBJ databases">
        <title>Genome assembly of Chondromyces apiculatus DSM 436.</title>
        <authorList>
            <person name="Sharma G."/>
            <person name="Khatri I."/>
            <person name="Kaur C."/>
            <person name="Mayilraj S."/>
            <person name="Subramanian S."/>
        </authorList>
    </citation>
    <scope>NUCLEOTIDE SEQUENCE [LARGE SCALE GENOMIC DNA]</scope>
    <source>
        <strain evidence="2 3">DSM 436</strain>
    </source>
</reference>